<dbReference type="EMBL" id="HBGF01050665">
    <property type="protein sequence ID" value="CAD9153124.1"/>
    <property type="molecule type" value="Transcribed_RNA"/>
</dbReference>
<dbReference type="GO" id="GO:0006351">
    <property type="term" value="P:DNA-templated transcription"/>
    <property type="evidence" value="ECO:0007669"/>
    <property type="project" value="InterPro"/>
</dbReference>
<dbReference type="SUPFAM" id="SSF57783">
    <property type="entry name" value="Zinc beta-ribbon"/>
    <property type="match status" value="1"/>
</dbReference>
<gene>
    <name evidence="8" type="ORF">NDES1114_LOCUS33953</name>
</gene>
<dbReference type="SUPFAM" id="SSF63748">
    <property type="entry name" value="Tudor/PWWP/MBT"/>
    <property type="match status" value="1"/>
</dbReference>
<dbReference type="AlphaFoldDB" id="A0A7S1R0M1"/>
<dbReference type="GO" id="GO:0003676">
    <property type="term" value="F:nucleic acid binding"/>
    <property type="evidence" value="ECO:0007669"/>
    <property type="project" value="InterPro"/>
</dbReference>
<evidence type="ECO:0000313" key="8">
    <source>
        <dbReference type="EMBL" id="CAD9153124.1"/>
    </source>
</evidence>
<dbReference type="PROSITE" id="PS51133">
    <property type="entry name" value="ZF_TFIIS_2"/>
    <property type="match status" value="1"/>
</dbReference>
<evidence type="ECO:0000256" key="2">
    <source>
        <dbReference type="ARBA" id="ARBA00022771"/>
    </source>
</evidence>
<dbReference type="GO" id="GO:0008270">
    <property type="term" value="F:zinc ion binding"/>
    <property type="evidence" value="ECO:0007669"/>
    <property type="project" value="UniProtKB-KW"/>
</dbReference>
<evidence type="ECO:0000256" key="5">
    <source>
        <dbReference type="PROSITE-ProRule" id="PRU00472"/>
    </source>
</evidence>
<dbReference type="SMART" id="SM00440">
    <property type="entry name" value="ZnF_C2C2"/>
    <property type="match status" value="1"/>
</dbReference>
<dbReference type="PANTHER" id="PTHR11477:SF0">
    <property type="entry name" value="IP08861P-RELATED"/>
    <property type="match status" value="1"/>
</dbReference>
<feature type="region of interest" description="Disordered" evidence="6">
    <location>
        <begin position="230"/>
        <end position="253"/>
    </location>
</feature>
<feature type="region of interest" description="Disordered" evidence="6">
    <location>
        <begin position="103"/>
        <end position="136"/>
    </location>
</feature>
<keyword evidence="4" id="KW-0539">Nucleus</keyword>
<proteinExistence type="predicted"/>
<evidence type="ECO:0000259" key="7">
    <source>
        <dbReference type="PROSITE" id="PS51133"/>
    </source>
</evidence>
<evidence type="ECO:0000256" key="6">
    <source>
        <dbReference type="SAM" id="MobiDB-lite"/>
    </source>
</evidence>
<keyword evidence="1" id="KW-0479">Metal-binding</keyword>
<dbReference type="InterPro" id="IPR003618">
    <property type="entry name" value="TFIIS_cen_dom"/>
</dbReference>
<dbReference type="SUPFAM" id="SSF47676">
    <property type="entry name" value="Conserved domain common to transcription factors TFIIS, elongin A, CRSP70"/>
    <property type="match status" value="1"/>
</dbReference>
<reference evidence="8" key="1">
    <citation type="submission" date="2021-01" db="EMBL/GenBank/DDBJ databases">
        <authorList>
            <person name="Corre E."/>
            <person name="Pelletier E."/>
            <person name="Niang G."/>
            <person name="Scheremetjew M."/>
            <person name="Finn R."/>
            <person name="Kale V."/>
            <person name="Holt S."/>
            <person name="Cochrane G."/>
            <person name="Meng A."/>
            <person name="Brown T."/>
            <person name="Cohen L."/>
        </authorList>
    </citation>
    <scope>NUCLEOTIDE SEQUENCE</scope>
    <source>
        <strain evidence="8">CCAP 1951/1</strain>
    </source>
</reference>
<sequence>MATPGTRVWALTEANGEVVWWPAKVIIPELEGVERTDQDDAIYLQWYGDGSFGVIAGPEHLEPYGGNDARRQTADPAVRAAIEAADADETAVGGIIKTASVAPPAAAKPKTRAREQKTDVAKPDEPSGAARDDVERSDAELVALRDELEQALSVQDVPAARRVLLKFARTKVDFRQLKVTRAGLVVSSVLSKPAFAALFGLARIVVRFWAQALPAVSKSALRSIAAMRAHPDKPQTAAGQPETEETGARGTNFSQRLRDVLSQDGDASMIVAVDEVAAALEKAATTKDKRMHLIATLEKPGHSELRSRLLSGELSATAFFALVPSELMTPEERRAEEQRHAEQLAAKQASEESMLQFSEIFECEKCGKRKCTFYEQQTRGGDEPMTQFVTCHECGYQFQKGGYE</sequence>
<dbReference type="CDD" id="cd05162">
    <property type="entry name" value="PWWP"/>
    <property type="match status" value="1"/>
</dbReference>
<keyword evidence="2 5" id="KW-0863">Zinc-finger</keyword>
<feature type="compositionally biased region" description="Basic and acidic residues" evidence="6">
    <location>
        <begin position="112"/>
        <end position="136"/>
    </location>
</feature>
<dbReference type="CDD" id="cd13749">
    <property type="entry name" value="Zn-ribbon_TFIIS"/>
    <property type="match status" value="1"/>
</dbReference>
<feature type="domain" description="TFIIS-type" evidence="7">
    <location>
        <begin position="359"/>
        <end position="399"/>
    </location>
</feature>
<evidence type="ECO:0000256" key="4">
    <source>
        <dbReference type="ARBA" id="ARBA00023242"/>
    </source>
</evidence>
<dbReference type="Gene3D" id="2.30.30.140">
    <property type="match status" value="1"/>
</dbReference>
<dbReference type="Pfam" id="PF01096">
    <property type="entry name" value="Zn_ribbon_TFIIS"/>
    <property type="match status" value="1"/>
</dbReference>
<dbReference type="GO" id="GO:0005634">
    <property type="term" value="C:nucleus"/>
    <property type="evidence" value="ECO:0007669"/>
    <property type="project" value="TreeGrafter"/>
</dbReference>
<accession>A0A7S1R0M1</accession>
<keyword evidence="3" id="KW-0862">Zinc</keyword>
<dbReference type="Gene3D" id="2.20.25.10">
    <property type="match status" value="1"/>
</dbReference>
<dbReference type="Pfam" id="PF07500">
    <property type="entry name" value="TFIIS_M"/>
    <property type="match status" value="1"/>
</dbReference>
<dbReference type="InterPro" id="IPR035441">
    <property type="entry name" value="TFIIS/LEDGF_dom_sf"/>
</dbReference>
<protein>
    <recommendedName>
        <fullName evidence="7">TFIIS-type domain-containing protein</fullName>
    </recommendedName>
</protein>
<evidence type="ECO:0000256" key="1">
    <source>
        <dbReference type="ARBA" id="ARBA00022723"/>
    </source>
</evidence>
<name>A0A7S1R0M1_NEODS</name>
<dbReference type="InterPro" id="IPR001222">
    <property type="entry name" value="Znf_TFIIS"/>
</dbReference>
<evidence type="ECO:0000256" key="3">
    <source>
        <dbReference type="ARBA" id="ARBA00022833"/>
    </source>
</evidence>
<organism evidence="8">
    <name type="scientific">Neobodo designis</name>
    <name type="common">Flagellated protozoan</name>
    <name type="synonym">Bodo designis</name>
    <dbReference type="NCBI Taxonomy" id="312471"/>
    <lineage>
        <taxon>Eukaryota</taxon>
        <taxon>Discoba</taxon>
        <taxon>Euglenozoa</taxon>
        <taxon>Kinetoplastea</taxon>
        <taxon>Metakinetoplastina</taxon>
        <taxon>Neobodonida</taxon>
        <taxon>Neobodo</taxon>
    </lineage>
</organism>
<dbReference type="PANTHER" id="PTHR11477">
    <property type="entry name" value="TRANSCRIPTION FACTOR S-II ZINC FINGER DOMAIN-CONTAINING PROTEIN"/>
    <property type="match status" value="1"/>
</dbReference>